<evidence type="ECO:0000256" key="1">
    <source>
        <dbReference type="SAM" id="MobiDB-lite"/>
    </source>
</evidence>
<protein>
    <submittedName>
        <fullName evidence="2">Uncharacterized protein</fullName>
    </submittedName>
</protein>
<feature type="region of interest" description="Disordered" evidence="1">
    <location>
        <begin position="1"/>
        <end position="50"/>
    </location>
</feature>
<accession>A0A1H2L6S5</accession>
<proteinExistence type="predicted"/>
<evidence type="ECO:0000313" key="2">
    <source>
        <dbReference type="EMBL" id="SDU76281.1"/>
    </source>
</evidence>
<organism evidence="2 3">
    <name type="scientific">Jiangella alkaliphila</name>
    <dbReference type="NCBI Taxonomy" id="419479"/>
    <lineage>
        <taxon>Bacteria</taxon>
        <taxon>Bacillati</taxon>
        <taxon>Actinomycetota</taxon>
        <taxon>Actinomycetes</taxon>
        <taxon>Jiangellales</taxon>
        <taxon>Jiangellaceae</taxon>
        <taxon>Jiangella</taxon>
    </lineage>
</organism>
<name>A0A1H2L6S5_9ACTN</name>
<dbReference type="EMBL" id="LT629791">
    <property type="protein sequence ID" value="SDU76281.1"/>
    <property type="molecule type" value="Genomic_DNA"/>
</dbReference>
<feature type="compositionally biased region" description="Polar residues" evidence="1">
    <location>
        <begin position="7"/>
        <end position="19"/>
    </location>
</feature>
<dbReference type="AlphaFoldDB" id="A0A1H2L6S5"/>
<keyword evidence="3" id="KW-1185">Reference proteome</keyword>
<evidence type="ECO:0000313" key="3">
    <source>
        <dbReference type="Proteomes" id="UP000182977"/>
    </source>
</evidence>
<gene>
    <name evidence="2" type="ORF">SAMN04488563_5153</name>
</gene>
<dbReference type="Proteomes" id="UP000182977">
    <property type="component" value="Chromosome I"/>
</dbReference>
<reference evidence="3" key="1">
    <citation type="submission" date="2016-10" db="EMBL/GenBank/DDBJ databases">
        <authorList>
            <person name="Varghese N."/>
            <person name="Submissions S."/>
        </authorList>
    </citation>
    <scope>NUCLEOTIDE SEQUENCE [LARGE SCALE GENOMIC DNA]</scope>
    <source>
        <strain evidence="3">DSM 45079</strain>
    </source>
</reference>
<sequence>MGGLRQLRQSSHGNAQTTAGAVVDPDPGRGGGGRRLSDDNAVGIGPIGSVSRRIRVAGTATSSGQLAAGGVHHAGGAE</sequence>